<keyword evidence="4" id="KW-1185">Reference proteome</keyword>
<feature type="domain" description="PilZ" evidence="2">
    <location>
        <begin position="3"/>
        <end position="102"/>
    </location>
</feature>
<dbReference type="Gene3D" id="2.40.10.220">
    <property type="entry name" value="predicted glycosyltransferase like domains"/>
    <property type="match status" value="1"/>
</dbReference>
<keyword evidence="1" id="KW-0547">Nucleotide-binding</keyword>
<dbReference type="Pfam" id="PF07238">
    <property type="entry name" value="PilZ"/>
    <property type="match status" value="1"/>
</dbReference>
<name>A0ABQ1I0J3_9ALTE</name>
<dbReference type="InterPro" id="IPR009875">
    <property type="entry name" value="PilZ_domain"/>
</dbReference>
<evidence type="ECO:0000256" key="1">
    <source>
        <dbReference type="PIRNR" id="PIRNR028141"/>
    </source>
</evidence>
<sequence length="126" mass="14581">MHERRQFLRVLFNRPAYLNHGEQSWSCQLLDLSLQGALVTLPNDWDEELTQLTLSFSLSDVAIEELSITMDVEVKHLRDQQIGLKCLHLDLESASHLKRLIELNLGDDALLHRELEHLVDQNKEAD</sequence>
<comment type="caution">
    <text evidence="3">The sequence shown here is derived from an EMBL/GenBank/DDBJ whole genome shotgun (WGS) entry which is preliminary data.</text>
</comment>
<dbReference type="RefSeq" id="WP_055734312.1">
    <property type="nucleotide sequence ID" value="NZ_BMDY01000009.1"/>
</dbReference>
<reference evidence="4" key="1">
    <citation type="journal article" date="2019" name="Int. J. Syst. Evol. Microbiol.">
        <title>The Global Catalogue of Microorganisms (GCM) 10K type strain sequencing project: providing services to taxonomists for standard genome sequencing and annotation.</title>
        <authorList>
            <consortium name="The Broad Institute Genomics Platform"/>
            <consortium name="The Broad Institute Genome Sequencing Center for Infectious Disease"/>
            <person name="Wu L."/>
            <person name="Ma J."/>
        </authorList>
    </citation>
    <scope>NUCLEOTIDE SEQUENCE [LARGE SCALE GENOMIC DNA]</scope>
    <source>
        <strain evidence="4">CGMCC 1.10131</strain>
    </source>
</reference>
<dbReference type="PIRSF" id="PIRSF028141">
    <property type="entry name" value="C-di-GMP_BP_PA4608"/>
    <property type="match status" value="1"/>
</dbReference>
<dbReference type="InterPro" id="IPR027021">
    <property type="entry name" value="C-di-GMP_BP_PA4608"/>
</dbReference>
<comment type="subunit">
    <text evidence="1">Monomer in both c-di-GMP-bound and free forms.</text>
</comment>
<dbReference type="SUPFAM" id="SSF141371">
    <property type="entry name" value="PilZ domain-like"/>
    <property type="match status" value="1"/>
</dbReference>
<keyword evidence="1" id="KW-0973">c-di-GMP</keyword>
<proteinExistence type="predicted"/>
<dbReference type="EMBL" id="BMDY01000009">
    <property type="protein sequence ID" value="GGB04958.1"/>
    <property type="molecule type" value="Genomic_DNA"/>
</dbReference>
<evidence type="ECO:0000313" key="4">
    <source>
        <dbReference type="Proteomes" id="UP000651977"/>
    </source>
</evidence>
<gene>
    <name evidence="3" type="ORF">GCM10007414_17810</name>
</gene>
<protein>
    <recommendedName>
        <fullName evidence="1">Cyclic diguanosine monophosphate-binding protein</fullName>
        <shortName evidence="1">c-di-GMP-binding protein</shortName>
    </recommendedName>
    <alternativeName>
        <fullName evidence="1">Pilz domain-containing protein</fullName>
    </alternativeName>
</protein>
<accession>A0ABQ1I0J3</accession>
<organism evidence="3 4">
    <name type="scientific">Agarivorans gilvus</name>
    <dbReference type="NCBI Taxonomy" id="680279"/>
    <lineage>
        <taxon>Bacteria</taxon>
        <taxon>Pseudomonadati</taxon>
        <taxon>Pseudomonadota</taxon>
        <taxon>Gammaproteobacteria</taxon>
        <taxon>Alteromonadales</taxon>
        <taxon>Alteromonadaceae</taxon>
        <taxon>Agarivorans</taxon>
    </lineage>
</organism>
<evidence type="ECO:0000259" key="2">
    <source>
        <dbReference type="Pfam" id="PF07238"/>
    </source>
</evidence>
<evidence type="ECO:0000313" key="3">
    <source>
        <dbReference type="EMBL" id="GGB04958.1"/>
    </source>
</evidence>
<comment type="function">
    <text evidence="1">Binds the second messenger bis-(3'-5') cyclic dimeric guanosine monophosphate (c-di-GMP). Can bind two c-di-GMP molecules per monomer. May play a role in bacterial second-messenger regulated processes. Binding to c-di-GMP induces a conformational change of the C- and N-termini resulting in the exposure of a highly negative surface on one side of the protein to a possible effector protein.</text>
</comment>
<dbReference type="Proteomes" id="UP000651977">
    <property type="component" value="Unassembled WGS sequence"/>
</dbReference>